<evidence type="ECO:0000313" key="3">
    <source>
        <dbReference type="Proteomes" id="UP001597024"/>
    </source>
</evidence>
<name>A0ABW3DND6_9ACTN</name>
<feature type="domain" description="Suppressor of fused-like" evidence="1">
    <location>
        <begin position="210"/>
        <end position="352"/>
    </location>
</feature>
<gene>
    <name evidence="2" type="ORF">ACFQ08_07010</name>
</gene>
<dbReference type="Pfam" id="PF05076">
    <property type="entry name" value="SUFU"/>
    <property type="match status" value="1"/>
</dbReference>
<evidence type="ECO:0000313" key="2">
    <source>
        <dbReference type="EMBL" id="MFD0884300.1"/>
    </source>
</evidence>
<comment type="caution">
    <text evidence="2">The sequence shown here is derived from an EMBL/GenBank/DDBJ whole genome shotgun (WGS) entry which is preliminary data.</text>
</comment>
<protein>
    <submittedName>
        <fullName evidence="2">Suppressor of fused domain protein</fullName>
    </submittedName>
</protein>
<proteinExistence type="predicted"/>
<accession>A0ABW3DND6</accession>
<sequence length="365" mass="40127">MATIRSTGERGDDVEVVLTDVNPYGSRTLVVERDETSSVAYLRGPHDTVHGAVWLANHGPAPETFDPARPESGLPPVAPRANTAHPDGRAPLGRLRALWFEEGDGVALYENDELLAVIPGWADMNRGMPGYSFDAVGEFPFAWSLEEALEGLAPRLAKARAYWDWRTGEGAWATFQQFVMGHLDRAVGTAGRFWDAGGDRLPTVGITERPPEGEREYTVLSTVGMSCQPMPTVEQYVERPRARSRIELAVATPGDPREAARLFLWLAQYPWHSVTWLGHGHTARWYHRPETFPLGSPYRGVIMLSGLPGLPDLSGFAFGGDDVEWLWLVPITADELDLVGEEGYRALLPRLSAARITGASRTTGT</sequence>
<dbReference type="EMBL" id="JBHTHX010000144">
    <property type="protein sequence ID" value="MFD0884300.1"/>
    <property type="molecule type" value="Genomic_DNA"/>
</dbReference>
<evidence type="ECO:0000259" key="1">
    <source>
        <dbReference type="Pfam" id="PF05076"/>
    </source>
</evidence>
<keyword evidence="3" id="KW-1185">Reference proteome</keyword>
<dbReference type="InterPro" id="IPR020941">
    <property type="entry name" value="SUFU-like_domain"/>
</dbReference>
<dbReference type="Proteomes" id="UP001597024">
    <property type="component" value="Unassembled WGS sequence"/>
</dbReference>
<organism evidence="2 3">
    <name type="scientific">Streptosporangium algeriense</name>
    <dbReference type="NCBI Taxonomy" id="1682748"/>
    <lineage>
        <taxon>Bacteria</taxon>
        <taxon>Bacillati</taxon>
        <taxon>Actinomycetota</taxon>
        <taxon>Actinomycetes</taxon>
        <taxon>Streptosporangiales</taxon>
        <taxon>Streptosporangiaceae</taxon>
        <taxon>Streptosporangium</taxon>
    </lineage>
</organism>
<reference evidence="3" key="1">
    <citation type="journal article" date="2019" name="Int. J. Syst. Evol. Microbiol.">
        <title>The Global Catalogue of Microorganisms (GCM) 10K type strain sequencing project: providing services to taxonomists for standard genome sequencing and annotation.</title>
        <authorList>
            <consortium name="The Broad Institute Genomics Platform"/>
            <consortium name="The Broad Institute Genome Sequencing Center for Infectious Disease"/>
            <person name="Wu L."/>
            <person name="Ma J."/>
        </authorList>
    </citation>
    <scope>NUCLEOTIDE SEQUENCE [LARGE SCALE GENOMIC DNA]</scope>
    <source>
        <strain evidence="3">CCUG 62974</strain>
    </source>
</reference>